<evidence type="ECO:0000259" key="1">
    <source>
        <dbReference type="Pfam" id="PF06568"/>
    </source>
</evidence>
<organism evidence="2 3">
    <name type="scientific">Hoeflea algicola</name>
    <dbReference type="NCBI Taxonomy" id="2983763"/>
    <lineage>
        <taxon>Bacteria</taxon>
        <taxon>Pseudomonadati</taxon>
        <taxon>Pseudomonadota</taxon>
        <taxon>Alphaproteobacteria</taxon>
        <taxon>Hyphomicrobiales</taxon>
        <taxon>Rhizobiaceae</taxon>
        <taxon>Hoeflea</taxon>
    </lineage>
</organism>
<accession>A0ABT3ZEU5</accession>
<dbReference type="RefSeq" id="WP_267655669.1">
    <property type="nucleotide sequence ID" value="NZ_JAOVZR010000001.1"/>
</dbReference>
<proteinExistence type="predicted"/>
<reference evidence="2" key="1">
    <citation type="submission" date="2022-10" db="EMBL/GenBank/DDBJ databases">
        <title>Hoeflea sp. G2-23, isolated from marine algae.</title>
        <authorList>
            <person name="Kristyanto S."/>
            <person name="Kim J.M."/>
            <person name="Jeon C.O."/>
        </authorList>
    </citation>
    <scope>NUCLEOTIDE SEQUENCE</scope>
    <source>
        <strain evidence="2">G2-23</strain>
    </source>
</reference>
<name>A0ABT3ZEU5_9HYPH</name>
<evidence type="ECO:0000313" key="2">
    <source>
        <dbReference type="EMBL" id="MCY0150233.1"/>
    </source>
</evidence>
<gene>
    <name evidence="2" type="ORF">OEG84_21630</name>
</gene>
<feature type="domain" description="YjiS-like" evidence="1">
    <location>
        <begin position="40"/>
        <end position="66"/>
    </location>
</feature>
<keyword evidence="3" id="KW-1185">Reference proteome</keyword>
<dbReference type="EMBL" id="JAOVZR010000001">
    <property type="protein sequence ID" value="MCY0150233.1"/>
    <property type="molecule type" value="Genomic_DNA"/>
</dbReference>
<comment type="caution">
    <text evidence="2">The sequence shown here is derived from an EMBL/GenBank/DDBJ whole genome shotgun (WGS) entry which is preliminary data.</text>
</comment>
<dbReference type="Proteomes" id="UP001073227">
    <property type="component" value="Unassembled WGS sequence"/>
</dbReference>
<dbReference type="Pfam" id="PF06568">
    <property type="entry name" value="YjiS-like"/>
    <property type="match status" value="1"/>
</dbReference>
<sequence length="95" mass="10525">MNVCSIPAACTSTRPTGIGMTLLKALLGVAGRARTVFFAMVNRRTARKIQEMPDWQLADIGLTRQDMHDVLSRPVGTDPLVELADRARFNCRCIH</sequence>
<evidence type="ECO:0000313" key="3">
    <source>
        <dbReference type="Proteomes" id="UP001073227"/>
    </source>
</evidence>
<dbReference type="InterPro" id="IPR009506">
    <property type="entry name" value="YjiS-like"/>
</dbReference>
<protein>
    <submittedName>
        <fullName evidence="2">DUF1127 domain-containing protein</fullName>
    </submittedName>
</protein>